<protein>
    <submittedName>
        <fullName evidence="2">Uncharacterized protein</fullName>
    </submittedName>
</protein>
<gene>
    <name evidence="2" type="ORF">JTE90_014759</name>
</gene>
<feature type="region of interest" description="Disordered" evidence="1">
    <location>
        <begin position="1"/>
        <end position="34"/>
    </location>
</feature>
<evidence type="ECO:0000256" key="1">
    <source>
        <dbReference type="SAM" id="MobiDB-lite"/>
    </source>
</evidence>
<dbReference type="EMBL" id="JAFNEN010000294">
    <property type="protein sequence ID" value="KAG8186685.1"/>
    <property type="molecule type" value="Genomic_DNA"/>
</dbReference>
<name>A0AAV6UR13_9ARAC</name>
<keyword evidence="3" id="KW-1185">Reference proteome</keyword>
<evidence type="ECO:0000313" key="2">
    <source>
        <dbReference type="EMBL" id="KAG8186685.1"/>
    </source>
</evidence>
<feature type="compositionally biased region" description="Basic and acidic residues" evidence="1">
    <location>
        <begin position="24"/>
        <end position="34"/>
    </location>
</feature>
<dbReference type="Proteomes" id="UP000827092">
    <property type="component" value="Unassembled WGS sequence"/>
</dbReference>
<proteinExistence type="predicted"/>
<accession>A0AAV6UR13</accession>
<evidence type="ECO:0000313" key="3">
    <source>
        <dbReference type="Proteomes" id="UP000827092"/>
    </source>
</evidence>
<feature type="region of interest" description="Disordered" evidence="1">
    <location>
        <begin position="97"/>
        <end position="125"/>
    </location>
</feature>
<organism evidence="2 3">
    <name type="scientific">Oedothorax gibbosus</name>
    <dbReference type="NCBI Taxonomy" id="931172"/>
    <lineage>
        <taxon>Eukaryota</taxon>
        <taxon>Metazoa</taxon>
        <taxon>Ecdysozoa</taxon>
        <taxon>Arthropoda</taxon>
        <taxon>Chelicerata</taxon>
        <taxon>Arachnida</taxon>
        <taxon>Araneae</taxon>
        <taxon>Araneomorphae</taxon>
        <taxon>Entelegynae</taxon>
        <taxon>Araneoidea</taxon>
        <taxon>Linyphiidae</taxon>
        <taxon>Erigoninae</taxon>
        <taxon>Oedothorax</taxon>
    </lineage>
</organism>
<sequence length="125" mass="14287">MGSFSSKNKSQMETPIAKPSAFKIIEDPRSPTEEISRTPIEVTDKFMRDTNDSNFSLRVHALKEQNQYKSLDFSPRLRKNELFGKDFKKKSNFASALENETAEPSDLDSTTLMDKDVCEKENSGW</sequence>
<feature type="compositionally biased region" description="Polar residues" evidence="1">
    <location>
        <begin position="1"/>
        <end position="13"/>
    </location>
</feature>
<reference evidence="2 3" key="1">
    <citation type="journal article" date="2022" name="Nat. Ecol. Evol.">
        <title>A masculinizing supergene underlies an exaggerated male reproductive morph in a spider.</title>
        <authorList>
            <person name="Hendrickx F."/>
            <person name="De Corte Z."/>
            <person name="Sonet G."/>
            <person name="Van Belleghem S.M."/>
            <person name="Kostlbacher S."/>
            <person name="Vangestel C."/>
        </authorList>
    </citation>
    <scope>NUCLEOTIDE SEQUENCE [LARGE SCALE GENOMIC DNA]</scope>
    <source>
        <strain evidence="2">W744_W776</strain>
    </source>
</reference>
<comment type="caution">
    <text evidence="2">The sequence shown here is derived from an EMBL/GenBank/DDBJ whole genome shotgun (WGS) entry which is preliminary data.</text>
</comment>
<feature type="compositionally biased region" description="Basic and acidic residues" evidence="1">
    <location>
        <begin position="113"/>
        <end position="125"/>
    </location>
</feature>
<dbReference type="AlphaFoldDB" id="A0AAV6UR13"/>